<dbReference type="Pfam" id="PF04008">
    <property type="entry name" value="Adenosine_kin"/>
    <property type="match status" value="1"/>
</dbReference>
<sequence>MEVKLVKIENPQGYNFILGQSHFIKTVEDIYEALISSSPFILFGVAFAEASGPRLIRFTGNNEELIDLARNNLLNIGAGHSFIIFLKDSFPINVLNTIKMVVEVCTIFSATANPLEVIVAETGQGRGILGVVDGGSPLGIESEEDIKYRKDLLRKFGYKL</sequence>
<dbReference type="Proteomes" id="UP000811545">
    <property type="component" value="Unassembled WGS sequence"/>
</dbReference>
<reference evidence="1 2" key="1">
    <citation type="journal article" date="2021" name="bioRxiv">
        <title>Unique metabolic strategies in Hadean analogues reveal hints for primordial physiology.</title>
        <authorList>
            <person name="Nobu M.K."/>
            <person name="Nakai R."/>
            <person name="Tamazawa S."/>
            <person name="Mori H."/>
            <person name="Toyoda A."/>
            <person name="Ijiri A."/>
            <person name="Suzuki S."/>
            <person name="Kurokawa K."/>
            <person name="Kamagata Y."/>
            <person name="Tamaki H."/>
        </authorList>
    </citation>
    <scope>NUCLEOTIDE SEQUENCE [LARGE SCALE GENOMIC DNA]</scope>
    <source>
        <strain evidence="1">BS525</strain>
    </source>
</reference>
<dbReference type="InterPro" id="IPR036902">
    <property type="entry name" value="Ta1353-like_sf"/>
</dbReference>
<evidence type="ECO:0000313" key="1">
    <source>
        <dbReference type="EMBL" id="MBT9145500.1"/>
    </source>
</evidence>
<name>A0A9E2F6M5_PSYF1</name>
<accession>A0A9E2F6M5</accession>
<dbReference type="AlphaFoldDB" id="A0A9E2F6M5"/>
<dbReference type="PANTHER" id="PTHR36155">
    <property type="entry name" value="BLL5354 PROTEIN"/>
    <property type="match status" value="1"/>
</dbReference>
<gene>
    <name evidence="1" type="ORF">DDT42_01371</name>
</gene>
<proteinExistence type="predicted"/>
<protein>
    <recommendedName>
        <fullName evidence="3">Adenosine monophosphate-protein transferase</fullName>
    </recommendedName>
</protein>
<dbReference type="PANTHER" id="PTHR36155:SF1">
    <property type="entry name" value="BLL5354 PROTEIN"/>
    <property type="match status" value="1"/>
</dbReference>
<organism evidence="1 2">
    <name type="scientific">Psychracetigena formicireducens</name>
    <dbReference type="NCBI Taxonomy" id="2986056"/>
    <lineage>
        <taxon>Bacteria</taxon>
        <taxon>Bacillati</taxon>
        <taxon>Candidatus Lithacetigenota</taxon>
        <taxon>Candidatus Psychracetigena</taxon>
    </lineage>
</organism>
<comment type="caution">
    <text evidence="1">The sequence shown here is derived from an EMBL/GenBank/DDBJ whole genome shotgun (WGS) entry which is preliminary data.</text>
</comment>
<evidence type="ECO:0000313" key="2">
    <source>
        <dbReference type="Proteomes" id="UP000811545"/>
    </source>
</evidence>
<evidence type="ECO:0008006" key="3">
    <source>
        <dbReference type="Google" id="ProtNLM"/>
    </source>
</evidence>
<dbReference type="SUPFAM" id="SSF103165">
    <property type="entry name" value="Ta1353-like"/>
    <property type="match status" value="1"/>
</dbReference>
<dbReference type="Gene3D" id="3.40.1520.10">
    <property type="entry name" value="Ta1353-like"/>
    <property type="match status" value="1"/>
</dbReference>
<dbReference type="EMBL" id="QLTW01000103">
    <property type="protein sequence ID" value="MBT9145500.1"/>
    <property type="molecule type" value="Genomic_DNA"/>
</dbReference>
<dbReference type="InterPro" id="IPR007153">
    <property type="entry name" value="Adenosine_kinase"/>
</dbReference>